<evidence type="ECO:0000313" key="3">
    <source>
        <dbReference type="Proteomes" id="UP000710432"/>
    </source>
</evidence>
<gene>
    <name evidence="2" type="ORF">LTLLF_133785</name>
</gene>
<evidence type="ECO:0000313" key="2">
    <source>
        <dbReference type="EMBL" id="KAH0514804.1"/>
    </source>
</evidence>
<sequence>MRLRNRKSPLPERSPYPGQEQRRPRASTRPSPVSAATGVAPTVLLRGGSRVHCLRVDSSEMARRARTRVVSGRALTRAKVPRASLRQGWRPAAGCARSTFGRCDTEPRGGAARGARCHSCRPHHTPCPPHAGRGPGGARAALRIERGATWNLCINCVPGPQSYLSNKREPSQAMYPLLRTEMTEAKQDFMSPLLLPDTLAGLDRSAYTFLSLQTRTDL</sequence>
<dbReference type="AlphaFoldDB" id="A0A8J6GQZ7"/>
<evidence type="ECO:0000256" key="1">
    <source>
        <dbReference type="SAM" id="MobiDB-lite"/>
    </source>
</evidence>
<comment type="caution">
    <text evidence="2">The sequence shown here is derived from an EMBL/GenBank/DDBJ whole genome shotgun (WGS) entry which is preliminary data.</text>
</comment>
<name>A0A8J6GQZ7_MICOH</name>
<protein>
    <submittedName>
        <fullName evidence="2">Uncharacterized protein</fullName>
    </submittedName>
</protein>
<organism evidence="2 3">
    <name type="scientific">Microtus ochrogaster</name>
    <name type="common">Prairie vole</name>
    <dbReference type="NCBI Taxonomy" id="79684"/>
    <lineage>
        <taxon>Eukaryota</taxon>
        <taxon>Metazoa</taxon>
        <taxon>Chordata</taxon>
        <taxon>Craniata</taxon>
        <taxon>Vertebrata</taxon>
        <taxon>Euteleostomi</taxon>
        <taxon>Mammalia</taxon>
        <taxon>Eutheria</taxon>
        <taxon>Euarchontoglires</taxon>
        <taxon>Glires</taxon>
        <taxon>Rodentia</taxon>
        <taxon>Myomorpha</taxon>
        <taxon>Muroidea</taxon>
        <taxon>Cricetidae</taxon>
        <taxon>Arvicolinae</taxon>
        <taxon>Microtus</taxon>
    </lineage>
</organism>
<dbReference type="Proteomes" id="UP000710432">
    <property type="component" value="Unassembled WGS sequence"/>
</dbReference>
<proteinExistence type="predicted"/>
<dbReference type="EMBL" id="JAATJU010021065">
    <property type="protein sequence ID" value="KAH0514804.1"/>
    <property type="molecule type" value="Genomic_DNA"/>
</dbReference>
<accession>A0A8J6GQZ7</accession>
<reference evidence="2" key="1">
    <citation type="submission" date="2020-03" db="EMBL/GenBank/DDBJ databases">
        <title>Studies in the Genomics of Life Span.</title>
        <authorList>
            <person name="Glass D."/>
        </authorList>
    </citation>
    <scope>NUCLEOTIDE SEQUENCE</scope>
    <source>
        <strain evidence="2">LTLLF</strain>
        <tissue evidence="2">Muscle</tissue>
    </source>
</reference>
<feature type="region of interest" description="Disordered" evidence="1">
    <location>
        <begin position="1"/>
        <end position="41"/>
    </location>
</feature>